<keyword evidence="3" id="KW-1185">Reference proteome</keyword>
<feature type="compositionally biased region" description="Polar residues" evidence="1">
    <location>
        <begin position="134"/>
        <end position="167"/>
    </location>
</feature>
<evidence type="ECO:0000313" key="2">
    <source>
        <dbReference type="EMBL" id="KAJ1154878.1"/>
    </source>
</evidence>
<organism evidence="2 3">
    <name type="scientific">Pleurodeles waltl</name>
    <name type="common">Iberian ribbed newt</name>
    <dbReference type="NCBI Taxonomy" id="8319"/>
    <lineage>
        <taxon>Eukaryota</taxon>
        <taxon>Metazoa</taxon>
        <taxon>Chordata</taxon>
        <taxon>Craniata</taxon>
        <taxon>Vertebrata</taxon>
        <taxon>Euteleostomi</taxon>
        <taxon>Amphibia</taxon>
        <taxon>Batrachia</taxon>
        <taxon>Caudata</taxon>
        <taxon>Salamandroidea</taxon>
        <taxon>Salamandridae</taxon>
        <taxon>Pleurodelinae</taxon>
        <taxon>Pleurodeles</taxon>
    </lineage>
</organism>
<dbReference type="Proteomes" id="UP001066276">
    <property type="component" value="Chromosome 5"/>
</dbReference>
<proteinExistence type="predicted"/>
<protein>
    <submittedName>
        <fullName evidence="2">Uncharacterized protein</fullName>
    </submittedName>
</protein>
<dbReference type="EMBL" id="JANPWB010000009">
    <property type="protein sequence ID" value="KAJ1154878.1"/>
    <property type="molecule type" value="Genomic_DNA"/>
</dbReference>
<sequence>METQEVTLAYLTYTIGNLQKEAQALAQSVDALQGGAIATPPVSGVDYEHSSSEGAFTPRALERPATSNGSLQADRYPGGTAGEEPEGEDIGNPDIQIPVVQNGAVRGSRREKTAKTRKQGRDAENGSSRKPDDQNSGLQEETLTTGKEAQKQENSATTLEGRGSSSFPDGATPPRDLRLDHRRPEERRGKKEL</sequence>
<gene>
    <name evidence="2" type="ORF">NDU88_007621</name>
</gene>
<dbReference type="AlphaFoldDB" id="A0AAV7RVL5"/>
<reference evidence="2" key="1">
    <citation type="journal article" date="2022" name="bioRxiv">
        <title>Sequencing and chromosome-scale assembly of the giantPleurodeles waltlgenome.</title>
        <authorList>
            <person name="Brown T."/>
            <person name="Elewa A."/>
            <person name="Iarovenko S."/>
            <person name="Subramanian E."/>
            <person name="Araus A.J."/>
            <person name="Petzold A."/>
            <person name="Susuki M."/>
            <person name="Suzuki K.-i.T."/>
            <person name="Hayashi T."/>
            <person name="Toyoda A."/>
            <person name="Oliveira C."/>
            <person name="Osipova E."/>
            <person name="Leigh N.D."/>
            <person name="Simon A."/>
            <person name="Yun M.H."/>
        </authorList>
    </citation>
    <scope>NUCLEOTIDE SEQUENCE</scope>
    <source>
        <strain evidence="2">20211129_DDA</strain>
        <tissue evidence="2">Liver</tissue>
    </source>
</reference>
<comment type="caution">
    <text evidence="2">The sequence shown here is derived from an EMBL/GenBank/DDBJ whole genome shotgun (WGS) entry which is preliminary data.</text>
</comment>
<feature type="compositionally biased region" description="Basic and acidic residues" evidence="1">
    <location>
        <begin position="108"/>
        <end position="133"/>
    </location>
</feature>
<evidence type="ECO:0000313" key="3">
    <source>
        <dbReference type="Proteomes" id="UP001066276"/>
    </source>
</evidence>
<name>A0AAV7RVL5_PLEWA</name>
<evidence type="ECO:0000256" key="1">
    <source>
        <dbReference type="SAM" id="MobiDB-lite"/>
    </source>
</evidence>
<feature type="region of interest" description="Disordered" evidence="1">
    <location>
        <begin position="36"/>
        <end position="193"/>
    </location>
</feature>
<feature type="compositionally biased region" description="Basic and acidic residues" evidence="1">
    <location>
        <begin position="175"/>
        <end position="193"/>
    </location>
</feature>
<accession>A0AAV7RVL5</accession>